<dbReference type="InterPro" id="IPR027417">
    <property type="entry name" value="P-loop_NTPase"/>
</dbReference>
<reference evidence="1 2" key="1">
    <citation type="journal article" date="2014" name="Proc. Natl. Acad. Sci. U.S.A.">
        <title>Trajectory and genomic determinants of fungal-pathogen speciation and host adaptation.</title>
        <authorList>
            <person name="Hu X."/>
            <person name="Xiao G."/>
            <person name="Zheng P."/>
            <person name="Shang Y."/>
            <person name="Su Y."/>
            <person name="Zhang X."/>
            <person name="Liu X."/>
            <person name="Zhan S."/>
            <person name="St Leger R.J."/>
            <person name="Wang C."/>
        </authorList>
    </citation>
    <scope>NUCLEOTIDE SEQUENCE [LARGE SCALE GENOMIC DNA]</scope>
    <source>
        <strain evidence="1 2">ARSEF 977</strain>
    </source>
</reference>
<dbReference type="InterPro" id="IPR051055">
    <property type="entry name" value="PIF1_helicase"/>
</dbReference>
<gene>
    <name evidence="1" type="ORF">MGU_10846</name>
</gene>
<comment type="caution">
    <text evidence="1">The sequence shown here is derived from an EMBL/GenBank/DDBJ whole genome shotgun (WGS) entry which is preliminary data.</text>
</comment>
<keyword evidence="1" id="KW-0347">Helicase</keyword>
<dbReference type="HOGENOM" id="CLU_924636_0_0_1"/>
<dbReference type="PANTHER" id="PTHR47642">
    <property type="entry name" value="ATP-DEPENDENT DNA HELICASE"/>
    <property type="match status" value="1"/>
</dbReference>
<dbReference type="AlphaFoldDB" id="A0A0B4GH55"/>
<evidence type="ECO:0000313" key="1">
    <source>
        <dbReference type="EMBL" id="KID81823.1"/>
    </source>
</evidence>
<dbReference type="EMBL" id="AZNH01000118">
    <property type="protein sequence ID" value="KID81823.1"/>
    <property type="molecule type" value="Genomic_DNA"/>
</dbReference>
<dbReference type="Proteomes" id="UP000031192">
    <property type="component" value="Unassembled WGS sequence"/>
</dbReference>
<keyword evidence="1" id="KW-0067">ATP-binding</keyword>
<evidence type="ECO:0000313" key="2">
    <source>
        <dbReference type="Proteomes" id="UP000031192"/>
    </source>
</evidence>
<sequence length="301" mass="34205">MFGVERNVERLAQCSPVMALGWLANTDLQPAVTYKGLILYVAKYVLKPEIRSALYQELQKQILPYVSDRRLIASFAARLLNKLIGERDWSAQEISHILLKIPQQKSTRQCMVLDCRPDHAQDRYIRFDVGEAGEDMAVESFKDTLCLYFSREEVRIHNHQCLRDCERPILRIKSTHTGQGAEGANDNEADGLDPQLCICLGARVMLTDNIWVENGLVNGSMGTVRDIVWNEGQDPTKDMPTAIIVEVDDYDGPKFPGTKYIPIFPVTRRFEYKKRDCSRTSFPLLPAYAITVHKAQGLTLK</sequence>
<proteinExistence type="predicted"/>
<accession>A0A0B4GH55</accession>
<dbReference type="PANTHER" id="PTHR47642:SF5">
    <property type="entry name" value="ATP-DEPENDENT DNA HELICASE"/>
    <property type="match status" value="1"/>
</dbReference>
<dbReference type="GO" id="GO:0004386">
    <property type="term" value="F:helicase activity"/>
    <property type="evidence" value="ECO:0007669"/>
    <property type="project" value="UniProtKB-KW"/>
</dbReference>
<organism evidence="1 2">
    <name type="scientific">Metarhizium guizhouense (strain ARSEF 977)</name>
    <dbReference type="NCBI Taxonomy" id="1276136"/>
    <lineage>
        <taxon>Eukaryota</taxon>
        <taxon>Fungi</taxon>
        <taxon>Dikarya</taxon>
        <taxon>Ascomycota</taxon>
        <taxon>Pezizomycotina</taxon>
        <taxon>Sordariomycetes</taxon>
        <taxon>Hypocreomycetidae</taxon>
        <taxon>Hypocreales</taxon>
        <taxon>Clavicipitaceae</taxon>
        <taxon>Metarhizium</taxon>
    </lineage>
</organism>
<keyword evidence="1" id="KW-0547">Nucleotide-binding</keyword>
<keyword evidence="1" id="KW-0378">Hydrolase</keyword>
<keyword evidence="2" id="KW-1185">Reference proteome</keyword>
<protein>
    <submittedName>
        <fullName evidence="1">ATP-dependent DNA helicase PIF1</fullName>
    </submittedName>
</protein>
<name>A0A0B4GH55_METGA</name>
<dbReference type="SUPFAM" id="SSF52540">
    <property type="entry name" value="P-loop containing nucleoside triphosphate hydrolases"/>
    <property type="match status" value="1"/>
</dbReference>